<dbReference type="InterPro" id="IPR051991">
    <property type="entry name" value="Mitoribosomal_protein_bL32"/>
</dbReference>
<evidence type="ECO:0000256" key="2">
    <source>
        <dbReference type="ARBA" id="ARBA00008560"/>
    </source>
</evidence>
<evidence type="ECO:0000256" key="1">
    <source>
        <dbReference type="ARBA" id="ARBA00004173"/>
    </source>
</evidence>
<comment type="caution">
    <text evidence="8">The sequence shown here is derived from an EMBL/GenBank/DDBJ whole genome shotgun (WGS) entry which is preliminary data.</text>
</comment>
<organism evidence="8 9">
    <name type="scientific">Stereocaulon virgatum</name>
    <dbReference type="NCBI Taxonomy" id="373712"/>
    <lineage>
        <taxon>Eukaryota</taxon>
        <taxon>Fungi</taxon>
        <taxon>Dikarya</taxon>
        <taxon>Ascomycota</taxon>
        <taxon>Pezizomycotina</taxon>
        <taxon>Lecanoromycetes</taxon>
        <taxon>OSLEUM clade</taxon>
        <taxon>Lecanoromycetidae</taxon>
        <taxon>Lecanorales</taxon>
        <taxon>Lecanorineae</taxon>
        <taxon>Stereocaulaceae</taxon>
        <taxon>Stereocaulon</taxon>
    </lineage>
</organism>
<evidence type="ECO:0000313" key="8">
    <source>
        <dbReference type="EMBL" id="KAL2042215.1"/>
    </source>
</evidence>
<keyword evidence="6" id="KW-0687">Ribonucleoprotein</keyword>
<evidence type="ECO:0000256" key="7">
    <source>
        <dbReference type="ARBA" id="ARBA00039935"/>
    </source>
</evidence>
<keyword evidence="9" id="KW-1185">Reference proteome</keyword>
<dbReference type="InterPro" id="IPR011332">
    <property type="entry name" value="Ribosomal_zn-bd"/>
</dbReference>
<evidence type="ECO:0000256" key="5">
    <source>
        <dbReference type="ARBA" id="ARBA00023128"/>
    </source>
</evidence>
<dbReference type="PANTHER" id="PTHR21026:SF2">
    <property type="entry name" value="LARGE RIBOSOMAL SUBUNIT PROTEIN BL32M"/>
    <property type="match status" value="1"/>
</dbReference>
<evidence type="ECO:0000313" key="9">
    <source>
        <dbReference type="Proteomes" id="UP001590950"/>
    </source>
</evidence>
<proteinExistence type="inferred from homology"/>
<dbReference type="PANTHER" id="PTHR21026">
    <property type="entry name" value="39S RIBOSOMAL PROTEIN L32, MITOCHONDRIAL"/>
    <property type="match status" value="1"/>
</dbReference>
<comment type="similarity">
    <text evidence="2">Belongs to the bacterial ribosomal protein bL32 family.</text>
</comment>
<name>A0ABR4A8W6_9LECA</name>
<keyword evidence="3" id="KW-0809">Transit peptide</keyword>
<dbReference type="Proteomes" id="UP001590950">
    <property type="component" value="Unassembled WGS sequence"/>
</dbReference>
<dbReference type="EMBL" id="JBEFKJ010000014">
    <property type="protein sequence ID" value="KAL2042215.1"/>
    <property type="molecule type" value="Genomic_DNA"/>
</dbReference>
<dbReference type="SUPFAM" id="SSF57829">
    <property type="entry name" value="Zn-binding ribosomal proteins"/>
    <property type="match status" value="1"/>
</dbReference>
<sequence>MALCQLLSPLRVPAAAGSATITHPLQAATAPQLLQQMISPHLHTPVAIPFALPLRVPSILAGLWESILRAVPKKKTSHRKKRQRFLVGKALQDVTALNKCSACGNVKRAHLLCPFCVQQIRGMWKSQARKALGRYWGTGGEGITS</sequence>
<reference evidence="8 9" key="1">
    <citation type="submission" date="2024-09" db="EMBL/GenBank/DDBJ databases">
        <title>Rethinking Asexuality: The Enigmatic Case of Functional Sexual Genes in Lepraria (Stereocaulaceae).</title>
        <authorList>
            <person name="Doellman M."/>
            <person name="Sun Y."/>
            <person name="Barcenas-Pena A."/>
            <person name="Lumbsch H.T."/>
            <person name="Grewe F."/>
        </authorList>
    </citation>
    <scope>NUCLEOTIDE SEQUENCE [LARGE SCALE GENOMIC DNA]</scope>
    <source>
        <strain evidence="8 9">Mercado 3170</strain>
    </source>
</reference>
<comment type="subcellular location">
    <subcellularLocation>
        <location evidence="1">Mitochondrion</location>
    </subcellularLocation>
</comment>
<dbReference type="InterPro" id="IPR002677">
    <property type="entry name" value="Ribosomal_bL32"/>
</dbReference>
<evidence type="ECO:0000256" key="4">
    <source>
        <dbReference type="ARBA" id="ARBA00022980"/>
    </source>
</evidence>
<accession>A0ABR4A8W6</accession>
<dbReference type="Pfam" id="PF01783">
    <property type="entry name" value="Ribosomal_L32p"/>
    <property type="match status" value="1"/>
</dbReference>
<keyword evidence="4" id="KW-0689">Ribosomal protein</keyword>
<gene>
    <name evidence="8" type="ORF">N7G274_004703</name>
</gene>
<protein>
    <recommendedName>
        <fullName evidence="7">Large ribosomal subunit protein bL32m</fullName>
    </recommendedName>
</protein>
<keyword evidence="5" id="KW-0496">Mitochondrion</keyword>
<evidence type="ECO:0000256" key="6">
    <source>
        <dbReference type="ARBA" id="ARBA00023274"/>
    </source>
</evidence>
<evidence type="ECO:0000256" key="3">
    <source>
        <dbReference type="ARBA" id="ARBA00022946"/>
    </source>
</evidence>
<dbReference type="NCBIfam" id="TIGR01031">
    <property type="entry name" value="rpmF_bact"/>
    <property type="match status" value="1"/>
</dbReference>